<dbReference type="InterPro" id="IPR052568">
    <property type="entry name" value="PKS-FAS_Synthase"/>
</dbReference>
<dbReference type="RefSeq" id="WP_248954651.1">
    <property type="nucleotide sequence ID" value="NZ_JAKIKU010000001.1"/>
</dbReference>
<dbReference type="InterPro" id="IPR014181">
    <property type="entry name" value="Omega3_polyunsat_FA_synth-like"/>
</dbReference>
<dbReference type="EMBL" id="JAKIKU010000001">
    <property type="protein sequence ID" value="MCL1044195.1"/>
    <property type="molecule type" value="Genomic_DNA"/>
</dbReference>
<evidence type="ECO:0000259" key="2">
    <source>
        <dbReference type="SMART" id="SM00827"/>
    </source>
</evidence>
<feature type="domain" description="Malonyl-CoA:ACP transacylase (MAT)" evidence="2">
    <location>
        <begin position="358"/>
        <end position="680"/>
    </location>
</feature>
<organism evidence="3 4">
    <name type="scientific">Shewanella electrodiphila</name>
    <dbReference type="NCBI Taxonomy" id="934143"/>
    <lineage>
        <taxon>Bacteria</taxon>
        <taxon>Pseudomonadati</taxon>
        <taxon>Pseudomonadota</taxon>
        <taxon>Gammaproteobacteria</taxon>
        <taxon>Alteromonadales</taxon>
        <taxon>Shewanellaceae</taxon>
        <taxon>Shewanella</taxon>
    </lineage>
</organism>
<proteinExistence type="predicted"/>
<dbReference type="InterPro" id="IPR001227">
    <property type="entry name" value="Ac_transferase_dom_sf"/>
</dbReference>
<dbReference type="Gene3D" id="3.30.70.250">
    <property type="entry name" value="Malonyl-CoA ACP transacylase, ACP-binding"/>
    <property type="match status" value="1"/>
</dbReference>
<dbReference type="NCBIfam" id="TIGR02816">
    <property type="entry name" value="pfaB_fam"/>
    <property type="match status" value="1"/>
</dbReference>
<evidence type="ECO:0000313" key="3">
    <source>
        <dbReference type="EMBL" id="MCL1044195.1"/>
    </source>
</evidence>
<protein>
    <submittedName>
        <fullName evidence="3">PfaB family protein</fullName>
    </submittedName>
</protein>
<dbReference type="InterPro" id="IPR016035">
    <property type="entry name" value="Acyl_Trfase/lysoPLipase"/>
</dbReference>
<dbReference type="Gene3D" id="3.30.70.3290">
    <property type="match status" value="1"/>
</dbReference>
<name>A0ABT0KLA7_9GAMM</name>
<gene>
    <name evidence="3" type="ORF">L2737_02455</name>
</gene>
<feature type="region of interest" description="Disordered" evidence="1">
    <location>
        <begin position="724"/>
        <end position="743"/>
    </location>
</feature>
<keyword evidence="4" id="KW-1185">Reference proteome</keyword>
<evidence type="ECO:0000313" key="4">
    <source>
        <dbReference type="Proteomes" id="UP001202134"/>
    </source>
</evidence>
<comment type="caution">
    <text evidence="3">The sequence shown here is derived from an EMBL/GenBank/DDBJ whole genome shotgun (WGS) entry which is preliminary data.</text>
</comment>
<dbReference type="PANTHER" id="PTHR43074:SF1">
    <property type="entry name" value="BETA-KETOACYL SYNTHASE FAMILY PROTEIN-RELATED"/>
    <property type="match status" value="1"/>
</dbReference>
<dbReference type="PANTHER" id="PTHR43074">
    <property type="entry name" value="OMEGA-3 POLYUNSATURATED FATTY ACID SYNTHASE PFAB-RELATED"/>
    <property type="match status" value="1"/>
</dbReference>
<dbReference type="InterPro" id="IPR014043">
    <property type="entry name" value="Acyl_transferase_dom"/>
</dbReference>
<dbReference type="SUPFAM" id="SSF52151">
    <property type="entry name" value="FabD/lysophospholipase-like"/>
    <property type="match status" value="1"/>
</dbReference>
<evidence type="ECO:0000256" key="1">
    <source>
        <dbReference type="SAM" id="MobiDB-lite"/>
    </source>
</evidence>
<dbReference type="SMART" id="SM00827">
    <property type="entry name" value="PKS_AT"/>
    <property type="match status" value="1"/>
</dbReference>
<dbReference type="Gene3D" id="3.40.366.10">
    <property type="entry name" value="Malonyl-Coenzyme A Acyl Carrier Protein, domain 2"/>
    <property type="match status" value="2"/>
</dbReference>
<accession>A0ABT0KLA7</accession>
<sequence>MSNQTLSAQKVQSTTSASAANMRIALKLVANESFSFAAQAEMNSSAFAAIKSCSLADSIGLSAIVLEIDVSSLDDTSAPANQAISFSDYLAQAIVHIEQQQSVLLSHPAMPYRLLMMPAIVAAKHRCHPHAYLTGMGDDSNAKTATSKALSQAKRAHISPIQMDATHCNSYKDKFAELITLVGNIAARSMPETPAKLTADSSKYWFSEMHQSRVACFNITEGAHHHAAVLVQGTELAQAKSMLDEKRIFIPLSADNLQAFKLQLTDLHAQLDSIKSQSDNIMTLMLTQLEKFANNNALSAVIMANSAAAAFTEAEAMLLAVETALNNNTTELDYKTPSGSCLHTSSLQKDAHSGVCFVYPGVGTVYPQMFAQLPSYFPTLFSQLEREGDVKAMLQAESIYAENAKVSDMSLDKLAIAGVGVSYILTKILTQHFAIKPNFAMGYSMGEASMWASLDVWKTPHNMIEATQTNSIFTTDISGRLDCVRQAWQLNHDEDIVWNSFVVRAEPSIIEAALSDYPRAYLAIVQGDTCVLAGCEQSCKALLKQIGKRGIAANRVTAMHTQPAMLIRDNVQTFYQQPLHDQAVLNAQAAQIQFMSAASTIPVSVTSEAIADSIADTFCHPLNFTELVNNTRKQGASLFVEIGADRQTSTLIDKITRTSEAPDTVMNSACQAIATNAKGGDDLTALLKCIAQLVAHNVPLSLNYLTDGLTNLLTTQLMTAQRSQTAMSQSNSQLASQLEGEQS</sequence>
<reference evidence="3 4" key="1">
    <citation type="submission" date="2022-01" db="EMBL/GenBank/DDBJ databases">
        <title>Whole genome-based taxonomy of the Shewanellaceae.</title>
        <authorList>
            <person name="Martin-Rodriguez A.J."/>
        </authorList>
    </citation>
    <scope>NUCLEOTIDE SEQUENCE [LARGE SCALE GENOMIC DNA]</scope>
    <source>
        <strain evidence="3 4">DSM 24955</strain>
    </source>
</reference>
<dbReference type="Proteomes" id="UP001202134">
    <property type="component" value="Unassembled WGS sequence"/>
</dbReference>